<proteinExistence type="predicted"/>
<dbReference type="GO" id="GO:0003676">
    <property type="term" value="F:nucleic acid binding"/>
    <property type="evidence" value="ECO:0007669"/>
    <property type="project" value="InterPro"/>
</dbReference>
<dbReference type="FunFam" id="1.10.340.70:FF:000001">
    <property type="entry name" value="Retrovirus-related Pol polyprotein from transposon gypsy-like Protein"/>
    <property type="match status" value="1"/>
</dbReference>
<name>A0A6J8BPF5_MYTCO</name>
<dbReference type="PROSITE" id="PS50994">
    <property type="entry name" value="INTEGRASE"/>
    <property type="match status" value="1"/>
</dbReference>
<dbReference type="Pfam" id="PF17919">
    <property type="entry name" value="RT_RNaseH_2"/>
    <property type="match status" value="1"/>
</dbReference>
<dbReference type="EMBL" id="CACVKT020003487">
    <property type="protein sequence ID" value="CAC5384177.1"/>
    <property type="molecule type" value="Genomic_DNA"/>
</dbReference>
<dbReference type="Proteomes" id="UP000507470">
    <property type="component" value="Unassembled WGS sequence"/>
</dbReference>
<dbReference type="OrthoDB" id="10062030at2759"/>
<protein>
    <recommendedName>
        <fullName evidence="1">Integrase catalytic domain-containing protein</fullName>
    </recommendedName>
</protein>
<evidence type="ECO:0000313" key="3">
    <source>
        <dbReference type="Proteomes" id="UP000507470"/>
    </source>
</evidence>
<evidence type="ECO:0000259" key="1">
    <source>
        <dbReference type="PROSITE" id="PS50994"/>
    </source>
</evidence>
<dbReference type="AlphaFoldDB" id="A0A6J8BPF5"/>
<dbReference type="InterPro" id="IPR041588">
    <property type="entry name" value="Integrase_H2C2"/>
</dbReference>
<sequence>MFVELLIHDILVKFVVDTGATLTLVSKFACGKQLNLRGKGSFTLDFGTKKFTSEAVVIELQVDGILGTLECFRVVSTESVTIPARSEIVVSGKVCLAVGQTLPKNDVLVEASENKGKEFILDSDASNVALVGVQSQRNDDGKEKVTAYASRSMSKSERRDCVTRKELLVVTKSNDPDLKLVKQWLTDGQKPQYNVVSDKGFFIMSLWSQFNSLELQDDIVFRHFDNNERKVVKLQAVIPLSERKQVLHYYHDATYAGHLGMRKTLEKIRQSYNWHGLQSDVRVYVAGRDKCAMRKTPTKKKRAPMAIVETRSPMERLATDILGELLETENGNRYISIVYYTKWTESLPMPNMEASTVVKIIIEESRQYESRLFQEVCKVLDIKKTRTTSYHPQSDGMVERFNKTSVPMLSAYVQEHQRNWGKYIPFVMMAYRASEHETTGQTPNRLMFGMESTTPLDILYEMPLSIKGKRENLLSYESSRQGDQVYFYFPVRKTGKSPKLTSFWRGPFIILEKSDDLTYKVDCGVRETPQIVHVDRIKLKREQVLRGESYEDIDNPQVTEPREIKILDNVIDQDDRMSIEEENGRREKRPAWMADYILG</sequence>
<dbReference type="InterPro" id="IPR036397">
    <property type="entry name" value="RNaseH_sf"/>
</dbReference>
<dbReference type="Gene3D" id="3.30.420.10">
    <property type="entry name" value="Ribonuclease H-like superfamily/Ribonuclease H"/>
    <property type="match status" value="1"/>
</dbReference>
<dbReference type="InterPro" id="IPR001584">
    <property type="entry name" value="Integrase_cat-core"/>
</dbReference>
<evidence type="ECO:0000313" key="2">
    <source>
        <dbReference type="EMBL" id="CAC5384177.1"/>
    </source>
</evidence>
<dbReference type="SUPFAM" id="SSF53098">
    <property type="entry name" value="Ribonuclease H-like"/>
    <property type="match status" value="1"/>
</dbReference>
<dbReference type="InterPro" id="IPR054465">
    <property type="entry name" value="Integrase_p58-like_C"/>
</dbReference>
<dbReference type="GO" id="GO:0015074">
    <property type="term" value="P:DNA integration"/>
    <property type="evidence" value="ECO:0007669"/>
    <property type="project" value="InterPro"/>
</dbReference>
<dbReference type="Gene3D" id="1.10.340.70">
    <property type="match status" value="1"/>
</dbReference>
<gene>
    <name evidence="2" type="ORF">MCOR_19847</name>
</gene>
<dbReference type="PANTHER" id="PTHR37984:SF15">
    <property type="entry name" value="INTEGRASE CATALYTIC DOMAIN-CONTAINING PROTEIN"/>
    <property type="match status" value="1"/>
</dbReference>
<dbReference type="Pfam" id="PF22938">
    <property type="entry name" value="Integrase_p58_C"/>
    <property type="match status" value="1"/>
</dbReference>
<reference evidence="2 3" key="1">
    <citation type="submission" date="2020-06" db="EMBL/GenBank/DDBJ databases">
        <authorList>
            <person name="Li R."/>
            <person name="Bekaert M."/>
        </authorList>
    </citation>
    <scope>NUCLEOTIDE SEQUENCE [LARGE SCALE GENOMIC DNA]</scope>
    <source>
        <strain evidence="3">wild</strain>
    </source>
</reference>
<dbReference type="InterPro" id="IPR012337">
    <property type="entry name" value="RNaseH-like_sf"/>
</dbReference>
<dbReference type="PANTHER" id="PTHR37984">
    <property type="entry name" value="PROTEIN CBG26694"/>
    <property type="match status" value="1"/>
</dbReference>
<dbReference type="SUPFAM" id="SSF56672">
    <property type="entry name" value="DNA/RNA polymerases"/>
    <property type="match status" value="1"/>
</dbReference>
<dbReference type="Pfam" id="PF17921">
    <property type="entry name" value="Integrase_H2C2"/>
    <property type="match status" value="1"/>
</dbReference>
<dbReference type="InterPro" id="IPR041577">
    <property type="entry name" value="RT_RNaseH_2"/>
</dbReference>
<dbReference type="InterPro" id="IPR043502">
    <property type="entry name" value="DNA/RNA_pol_sf"/>
</dbReference>
<organism evidence="2 3">
    <name type="scientific">Mytilus coruscus</name>
    <name type="common">Sea mussel</name>
    <dbReference type="NCBI Taxonomy" id="42192"/>
    <lineage>
        <taxon>Eukaryota</taxon>
        <taxon>Metazoa</taxon>
        <taxon>Spiralia</taxon>
        <taxon>Lophotrochozoa</taxon>
        <taxon>Mollusca</taxon>
        <taxon>Bivalvia</taxon>
        <taxon>Autobranchia</taxon>
        <taxon>Pteriomorphia</taxon>
        <taxon>Mytilida</taxon>
        <taxon>Mytiloidea</taxon>
        <taxon>Mytilidae</taxon>
        <taxon>Mytilinae</taxon>
        <taxon>Mytilus</taxon>
    </lineage>
</organism>
<dbReference type="InterPro" id="IPR050951">
    <property type="entry name" value="Retrovirus_Pol_polyprotein"/>
</dbReference>
<accession>A0A6J8BPF5</accession>
<keyword evidence="3" id="KW-1185">Reference proteome</keyword>
<feature type="domain" description="Integrase catalytic" evidence="1">
    <location>
        <begin position="360"/>
        <end position="451"/>
    </location>
</feature>